<dbReference type="Proteomes" id="UP000518911">
    <property type="component" value="Unassembled WGS sequence"/>
</dbReference>
<feature type="compositionally biased region" description="Polar residues" evidence="2">
    <location>
        <begin position="832"/>
        <end position="842"/>
    </location>
</feature>
<keyword evidence="1" id="KW-0393">Immunoglobulin domain</keyword>
<dbReference type="GO" id="GO:0007156">
    <property type="term" value="P:homophilic cell adhesion via plasma membrane adhesion molecules"/>
    <property type="evidence" value="ECO:0007669"/>
    <property type="project" value="TreeGrafter"/>
</dbReference>
<dbReference type="GO" id="GO:0098632">
    <property type="term" value="F:cell-cell adhesion mediator activity"/>
    <property type="evidence" value="ECO:0007669"/>
    <property type="project" value="TreeGrafter"/>
</dbReference>
<keyword evidence="5" id="KW-1185">Reference proteome</keyword>
<dbReference type="GO" id="GO:0007411">
    <property type="term" value="P:axon guidance"/>
    <property type="evidence" value="ECO:0007669"/>
    <property type="project" value="TreeGrafter"/>
</dbReference>
<feature type="compositionally biased region" description="Low complexity" evidence="2">
    <location>
        <begin position="940"/>
        <end position="954"/>
    </location>
</feature>
<evidence type="ECO:0000313" key="4">
    <source>
        <dbReference type="EMBL" id="NXV78964.1"/>
    </source>
</evidence>
<feature type="compositionally biased region" description="Basic and acidic residues" evidence="2">
    <location>
        <begin position="389"/>
        <end position="398"/>
    </location>
</feature>
<dbReference type="GO" id="GO:0030424">
    <property type="term" value="C:axon"/>
    <property type="evidence" value="ECO:0007669"/>
    <property type="project" value="TreeGrafter"/>
</dbReference>
<dbReference type="PANTHER" id="PTHR10075:SF100">
    <property type="entry name" value="FASCICLIN-2"/>
    <property type="match status" value="1"/>
</dbReference>
<sequence>EDGRIVVVEAGTLTLRTADTFDTGLYHCIGTNHDDADTLTFRVTVVDPHVEQTAVNGAQLSALAGSTLYLPCTAAAVPDAAISWVLPEHTILHRSVRNRHIFDNGTLRIQGVTGRDHGYFRCVAANRYGIDLLVFQVLVRQDRSTLEKEPVAVGEWEEGNGSGHAAVASAAAQERPLAALAALTADLDPAAASSSRWVPQGAGKRPGSGKMSYRHYRHRMGRRFRGHRRQFVSSARRADPQRWAAFLEKTKRNATLIEKRGELAVKPPAQAPEDEEETSGDLISPEDEFMMPVTEMAAVSTPGTVITAGTASSTLAQKTPPWVMEAVTPLPSPFSQSMWLQTYPEPTVAPGLSQEGVSHTSASSVTQSVVSNGASTASLLVPAGQGSARSRESSEQRLKPVATARVRSLTDSSWPVTRQTAADRLNVDELPTKTAHQVPVVTVGELGPGLGHGYFHGTQEQVTPTPALASTITTDQHIQIIGAATARTPRAQQQQGRRRKISSRRRIVRPGRIPSIKEHRYSFGRPGSARGGTAVAPDVPLSTRSVPRSPALHNESHSINPFSPEAPLSPLPATTVPLEHPGVGTHQNTAFLREEQNEAGARRTAALTALPLTTTGTRDAPRWKLESRAAFQTNTDRVQPVSISPMASHTAHVATEIAISTDVSSTLESVTPSINLRTSPRSSQGGKTTWEQLFGNGAQQEVLKMVPDPRTDTFPSAEVSTTLPKTTAALFMSRTSPLLLVPLSAGGNHSSSFLPVTKPIHYGNGSSEEHRPTAELRSYTSRASTQGTAVPSLKPTVTPITVPQTDTTVNRRKALRVGRKRGPRWRRPPGTPASQSMPTGRSTAAMLGGNTAVPGLTTAQPLTVPTEPLSEPASAASATEMPLHRPTAPQHEPAAATQTPTALVSQRSSPPATSPAGGGTAQSPSMPPQTPLWPSQPIKAASAGPAAAPAAPRSEPARQIKATTMVGGRWHPTTEAGALQEPHVARPMFPAATQSDTSAAATSDIAPPSTPHPNPLP</sequence>
<name>A0A7L3WRI2_9GRUI</name>
<feature type="compositionally biased region" description="Low complexity" evidence="2">
    <location>
        <begin position="865"/>
        <end position="880"/>
    </location>
</feature>
<evidence type="ECO:0000256" key="2">
    <source>
        <dbReference type="SAM" id="MobiDB-lite"/>
    </source>
</evidence>
<dbReference type="GO" id="GO:0070593">
    <property type="term" value="P:dendrite self-avoidance"/>
    <property type="evidence" value="ECO:0007669"/>
    <property type="project" value="TreeGrafter"/>
</dbReference>
<dbReference type="OrthoDB" id="694479at2759"/>
<feature type="compositionally biased region" description="Polar residues" evidence="2">
    <location>
        <begin position="896"/>
        <end position="911"/>
    </location>
</feature>
<evidence type="ECO:0000256" key="1">
    <source>
        <dbReference type="ARBA" id="ARBA00023319"/>
    </source>
</evidence>
<dbReference type="InterPro" id="IPR007110">
    <property type="entry name" value="Ig-like_dom"/>
</dbReference>
<dbReference type="PANTHER" id="PTHR10075">
    <property type="entry name" value="BASIGIN RELATED"/>
    <property type="match status" value="1"/>
</dbReference>
<feature type="domain" description="Ig-like" evidence="3">
    <location>
        <begin position="48"/>
        <end position="126"/>
    </location>
</feature>
<feature type="compositionally biased region" description="Pro residues" evidence="2">
    <location>
        <begin position="1008"/>
        <end position="1017"/>
    </location>
</feature>
<dbReference type="GO" id="GO:0005886">
    <property type="term" value="C:plasma membrane"/>
    <property type="evidence" value="ECO:0007669"/>
    <property type="project" value="TreeGrafter"/>
</dbReference>
<feature type="compositionally biased region" description="Basic residues" evidence="2">
    <location>
        <begin position="810"/>
        <end position="827"/>
    </location>
</feature>
<dbReference type="Pfam" id="PF13927">
    <property type="entry name" value="Ig_3"/>
    <property type="match status" value="1"/>
</dbReference>
<evidence type="ECO:0000259" key="3">
    <source>
        <dbReference type="PROSITE" id="PS50835"/>
    </source>
</evidence>
<proteinExistence type="predicted"/>
<feature type="region of interest" description="Disordered" evidence="2">
    <location>
        <begin position="382"/>
        <end position="404"/>
    </location>
</feature>
<feature type="non-terminal residue" evidence="4">
    <location>
        <position position="1"/>
    </location>
</feature>
<dbReference type="SMART" id="SM00409">
    <property type="entry name" value="IG"/>
    <property type="match status" value="1"/>
</dbReference>
<dbReference type="InterPro" id="IPR003598">
    <property type="entry name" value="Ig_sub2"/>
</dbReference>
<dbReference type="InterPro" id="IPR013783">
    <property type="entry name" value="Ig-like_fold"/>
</dbReference>
<organism evidence="4 5">
    <name type="scientific">Atlantisia rogersi</name>
    <name type="common">Inaccessible Island rail</name>
    <dbReference type="NCBI Taxonomy" id="2478892"/>
    <lineage>
        <taxon>Eukaryota</taxon>
        <taxon>Metazoa</taxon>
        <taxon>Chordata</taxon>
        <taxon>Craniata</taxon>
        <taxon>Vertebrata</taxon>
        <taxon>Euteleostomi</taxon>
        <taxon>Archelosauria</taxon>
        <taxon>Archosauria</taxon>
        <taxon>Dinosauria</taxon>
        <taxon>Saurischia</taxon>
        <taxon>Theropoda</taxon>
        <taxon>Coelurosauria</taxon>
        <taxon>Aves</taxon>
        <taxon>Neognathae</taxon>
        <taxon>Neoaves</taxon>
        <taxon>Gruiformes</taxon>
        <taxon>Rallidae</taxon>
        <taxon>Atlantisia</taxon>
    </lineage>
</organism>
<dbReference type="InterPro" id="IPR003599">
    <property type="entry name" value="Ig_sub"/>
</dbReference>
<feature type="compositionally biased region" description="Acidic residues" evidence="2">
    <location>
        <begin position="272"/>
        <end position="285"/>
    </location>
</feature>
<feature type="compositionally biased region" description="Low complexity" evidence="2">
    <location>
        <begin position="991"/>
        <end position="1007"/>
    </location>
</feature>
<dbReference type="SMART" id="SM00408">
    <property type="entry name" value="IGc2"/>
    <property type="match status" value="1"/>
</dbReference>
<feature type="region of interest" description="Disordered" evidence="2">
    <location>
        <begin position="991"/>
        <end position="1017"/>
    </location>
</feature>
<comment type="caution">
    <text evidence="4">The sequence shown here is derived from an EMBL/GenBank/DDBJ whole genome shotgun (WGS) entry which is preliminary data.</text>
</comment>
<dbReference type="Gene3D" id="2.60.40.10">
    <property type="entry name" value="Immunoglobulins"/>
    <property type="match status" value="1"/>
</dbReference>
<evidence type="ECO:0000313" key="5">
    <source>
        <dbReference type="Proteomes" id="UP000518911"/>
    </source>
</evidence>
<dbReference type="SUPFAM" id="SSF48726">
    <property type="entry name" value="Immunoglobulin"/>
    <property type="match status" value="2"/>
</dbReference>
<reference evidence="4 5" key="1">
    <citation type="submission" date="2019-09" db="EMBL/GenBank/DDBJ databases">
        <title>Bird 10,000 Genomes (B10K) Project - Family phase.</title>
        <authorList>
            <person name="Zhang G."/>
        </authorList>
    </citation>
    <scope>NUCLEOTIDE SEQUENCE [LARGE SCALE GENOMIC DNA]</scope>
    <source>
        <strain evidence="4">OUT-0055</strain>
        <tissue evidence="4">Blood</tissue>
    </source>
</reference>
<feature type="non-terminal residue" evidence="4">
    <location>
        <position position="1017"/>
    </location>
</feature>
<dbReference type="InterPro" id="IPR036179">
    <property type="entry name" value="Ig-like_dom_sf"/>
</dbReference>
<dbReference type="AlphaFoldDB" id="A0A7L3WRI2"/>
<gene>
    <name evidence="4" type="primary">Igsf10_1</name>
    <name evidence="4" type="ORF">ATLROG_R14317</name>
</gene>
<feature type="region of interest" description="Disordered" evidence="2">
    <location>
        <begin position="261"/>
        <end position="285"/>
    </location>
</feature>
<feature type="region of interest" description="Disordered" evidence="2">
    <location>
        <begin position="765"/>
        <end position="963"/>
    </location>
</feature>
<feature type="compositionally biased region" description="Polar residues" evidence="2">
    <location>
        <begin position="778"/>
        <end position="789"/>
    </location>
</feature>
<accession>A0A7L3WRI2</accession>
<protein>
    <submittedName>
        <fullName evidence="4">IGS10 protein</fullName>
    </submittedName>
</protein>
<feature type="region of interest" description="Disordered" evidence="2">
    <location>
        <begin position="518"/>
        <end position="541"/>
    </location>
</feature>
<dbReference type="EMBL" id="VZUJ01090961">
    <property type="protein sequence ID" value="NXV78964.1"/>
    <property type="molecule type" value="Genomic_DNA"/>
</dbReference>
<dbReference type="PROSITE" id="PS50835">
    <property type="entry name" value="IG_LIKE"/>
    <property type="match status" value="1"/>
</dbReference>
<feature type="compositionally biased region" description="Polar residues" evidence="2">
    <location>
        <begin position="798"/>
        <end position="808"/>
    </location>
</feature>